<feature type="compositionally biased region" description="Basic and acidic residues" evidence="1">
    <location>
        <begin position="402"/>
        <end position="413"/>
    </location>
</feature>
<accession>A0A1E1IUC4</accession>
<evidence type="ECO:0000313" key="2">
    <source>
        <dbReference type="EMBL" id="CCM14843.1"/>
    </source>
</evidence>
<feature type="compositionally biased region" description="Low complexity" evidence="1">
    <location>
        <begin position="291"/>
        <end position="304"/>
    </location>
</feature>
<proteinExistence type="predicted"/>
<dbReference type="EMBL" id="CALQ01000698">
    <property type="protein sequence ID" value="CCM14843.1"/>
    <property type="molecule type" value="Genomic_DNA"/>
</dbReference>
<feature type="region of interest" description="Disordered" evidence="1">
    <location>
        <begin position="383"/>
        <end position="413"/>
    </location>
</feature>
<organism evidence="2">
    <name type="scientific">Leishmania guyanensis</name>
    <dbReference type="NCBI Taxonomy" id="5670"/>
    <lineage>
        <taxon>Eukaryota</taxon>
        <taxon>Discoba</taxon>
        <taxon>Euglenozoa</taxon>
        <taxon>Kinetoplastea</taxon>
        <taxon>Metakinetoplastina</taxon>
        <taxon>Trypanosomatida</taxon>
        <taxon>Trypanosomatidae</taxon>
        <taxon>Leishmaniinae</taxon>
        <taxon>Leishmania</taxon>
        <taxon>Leishmania guyanensis species complex</taxon>
    </lineage>
</organism>
<protein>
    <submittedName>
        <fullName evidence="2">Uncharacterized protein</fullName>
    </submittedName>
</protein>
<gene>
    <name evidence="2" type="primary">LgM4147LRVhigh.20.00810.00060</name>
    <name evidence="2" type="ORF">BN36_2023440</name>
</gene>
<feature type="region of interest" description="Disordered" evidence="1">
    <location>
        <begin position="291"/>
        <end position="330"/>
    </location>
</feature>
<sequence length="472" mass="49976">MNYQVFSYMPSATLAPGAASLSAADSQPRPIRVTPSALSALLYAILYSIEFQSPVGPRPAALRDYAASRGSGGTVSTGTTAPSATTLLTSAVSVMSSFWGRYPATMQNQSPQQGGSFRVATGATAAAFPGSFDTSPDTSARSLTLAETAELAALQRQHDQPFVVPVTQVLHKLGGVHITVRETHNPTITTAYNRVVEEIEVLVSQHEQRLAQLNSSSSPSFSSQALIAGQSASANATVLSNPMDGAGAVEALRGENTADRLVPSGNTAGVPAPPPLPRALLQPVDLRHALPLSGSPMSPSQSVSAMGSPTSDAPAATWSRGGGGCNGDSGDALTPGLDEIGLMLSVRLLSKEVTRWRMAHERPLAEWRFPIIRTSNERMIRPRTQSSALVGTAGSAAADGTESNRRDNRRESGTRSFASELTLVNDPEQVHQVLEFILKSSYQTTSMETFTDFTSGELVFDAHVQEKHRFTQ</sequence>
<reference evidence="2" key="1">
    <citation type="submission" date="2012-08" db="EMBL/GenBank/DDBJ databases">
        <title>Comparative genomics of metastatic and non-metastatic Leishmania guyanensis provides insights into polygenic factors involved in Leishmania RNA virus infection.</title>
        <authorList>
            <person name="Smith D."/>
            <person name="Hertz-Fowler C."/>
            <person name="Martin R."/>
            <person name="Dickens N."/>
            <person name="Fasel N."/>
            <person name="Falquet L."/>
            <person name="Beverley S."/>
            <person name="Zangger H."/>
            <person name="Calderon-Copete S."/>
            <person name="Mottram J."/>
            <person name="Xenarios I."/>
        </authorList>
    </citation>
    <scope>NUCLEOTIDE SEQUENCE</scope>
    <source>
        <strain evidence="2">MHOM/BR/75/M4147/SSU:IR2SAT-LUC</strain>
    </source>
</reference>
<name>A0A1E1IUC4_LEIGU</name>
<evidence type="ECO:0000256" key="1">
    <source>
        <dbReference type="SAM" id="MobiDB-lite"/>
    </source>
</evidence>
<dbReference type="AlphaFoldDB" id="A0A1E1IUC4"/>